<dbReference type="Pfam" id="PF13191">
    <property type="entry name" value="AAA_16"/>
    <property type="match status" value="1"/>
</dbReference>
<dbReference type="Gene3D" id="3.40.50.300">
    <property type="entry name" value="P-loop containing nucleotide triphosphate hydrolases"/>
    <property type="match status" value="1"/>
</dbReference>
<keyword evidence="1" id="KW-0547">Nucleotide-binding</keyword>
<sequence length="887" mass="94546">MSQEIYGRSEELGRLRALLHGAAGGTGQALVVTGDPGIGKSALVGAVVVEAAGFTVLRCAAAQSESQLAFAALHELLWPVLDRIEGLPPPQRRALSGALGLTDDAADRFLVSVAVLTLLSDLSSVETPVLVVADDAQWLDSSTAECLAFVSRRVRWDAVALLAVASSHSETALGEIPTLPVGPLSNDDAARLLSARRSELDRSSRDYVIAVSQGNPLALLTLSPPVGALDPTAPAPVSARIRDAFRSRVGAMSAQVRGQLLVAAAQDGATLSSVQSVSRRLGLGDWALDDTTQPGVVGVLDNRVLFRHRLVQSVVYDAATPLERTQVHLSWSEELAHDGDEDRRAWHLAAASDGPDDDVANLLEASANRAWQRGGPQAAAAALRSAAELTRDRSAAGMRLARAARAEWEAGRVAAARDLLSSSVARIGSRAGLVSGGLEGLIEFTRGDCVRAHKLLLRDARLDPEGPLGLELAVLAMRAGWAASQVDLESDDTIETALGHPVLADMVGRLLAWWRRGEGVEAFAPEGEVKAWLLPPAPYAAVWGLSADMQHQYRSVAERSRAEGSTSALAFTLSQLATAEILGGRWQEAAAAATEALEIAEVTQLDSVIAQCHNSLAWLAALRGDVETTEKLASVSARIAQRTSVRALVAAAQWHRGVAHLVTGVPAESLALLAPIRHVGTSTHHPTFALLAAPDAAEAAIRVGDRDEARAQIDLLEQWAARSGAPWARSAHLRSMAMLSDGAEAERLFREALAVHDSVDRPLHHARTELLFGEWLRRMRRRQEARPYLARASEMFGRLGSTPLLLRAKESLDLATQAPRGRELVAFNELTAQELRVSRLAALGSTNRQIAAQLFISPRTVGHHLSAVFAKLGITSRAELRGRDLGG</sequence>
<evidence type="ECO:0000313" key="4">
    <source>
        <dbReference type="EMBL" id="MCQ4122323.1"/>
    </source>
</evidence>
<comment type="caution">
    <text evidence="4">The sequence shown here is derived from an EMBL/GenBank/DDBJ whole genome shotgun (WGS) entry which is preliminary data.</text>
</comment>
<dbReference type="InterPro" id="IPR016032">
    <property type="entry name" value="Sig_transdc_resp-reg_C-effctor"/>
</dbReference>
<evidence type="ECO:0000259" key="3">
    <source>
        <dbReference type="PROSITE" id="PS50043"/>
    </source>
</evidence>
<name>A0ABT1QKY7_9NOCA</name>
<dbReference type="EMBL" id="JANFQF010000028">
    <property type="protein sequence ID" value="MCQ4122323.1"/>
    <property type="molecule type" value="Genomic_DNA"/>
</dbReference>
<proteinExistence type="predicted"/>
<dbReference type="SUPFAM" id="SSF48452">
    <property type="entry name" value="TPR-like"/>
    <property type="match status" value="1"/>
</dbReference>
<protein>
    <submittedName>
        <fullName evidence="4">AAA family ATPase</fullName>
    </submittedName>
</protein>
<dbReference type="InterPro" id="IPR000792">
    <property type="entry name" value="Tscrpt_reg_LuxR_C"/>
</dbReference>
<gene>
    <name evidence="4" type="ORF">NOF53_24735</name>
</gene>
<dbReference type="InterPro" id="IPR027417">
    <property type="entry name" value="P-loop_NTPase"/>
</dbReference>
<dbReference type="CDD" id="cd06170">
    <property type="entry name" value="LuxR_C_like"/>
    <property type="match status" value="1"/>
</dbReference>
<accession>A0ABT1QKY7</accession>
<evidence type="ECO:0000256" key="1">
    <source>
        <dbReference type="ARBA" id="ARBA00022741"/>
    </source>
</evidence>
<dbReference type="PANTHER" id="PTHR16305:SF35">
    <property type="entry name" value="TRANSCRIPTIONAL ACTIVATOR DOMAIN"/>
    <property type="match status" value="1"/>
</dbReference>
<evidence type="ECO:0000256" key="2">
    <source>
        <dbReference type="ARBA" id="ARBA00022840"/>
    </source>
</evidence>
<dbReference type="SMART" id="SM00421">
    <property type="entry name" value="HTH_LUXR"/>
    <property type="match status" value="1"/>
</dbReference>
<dbReference type="PRINTS" id="PR00038">
    <property type="entry name" value="HTHLUXR"/>
</dbReference>
<keyword evidence="5" id="KW-1185">Reference proteome</keyword>
<dbReference type="InterPro" id="IPR011990">
    <property type="entry name" value="TPR-like_helical_dom_sf"/>
</dbReference>
<feature type="domain" description="HTH luxR-type" evidence="3">
    <location>
        <begin position="823"/>
        <end position="886"/>
    </location>
</feature>
<reference evidence="4 5" key="1">
    <citation type="submission" date="2022-07" db="EMBL/GenBank/DDBJ databases">
        <title>Degradation activity of malathion, p-nitrophenol and potential low-temperature adaptation strategy of Rhodococcus sp. FXJ9.536.</title>
        <authorList>
            <person name="Huang J."/>
            <person name="Huang Y."/>
        </authorList>
    </citation>
    <scope>NUCLEOTIDE SEQUENCE [LARGE SCALE GENOMIC DNA]</scope>
    <source>
        <strain evidence="4 5">FXJ9.536</strain>
    </source>
</reference>
<dbReference type="InterPro" id="IPR041664">
    <property type="entry name" value="AAA_16"/>
</dbReference>
<dbReference type="Proteomes" id="UP001524501">
    <property type="component" value="Unassembled WGS sequence"/>
</dbReference>
<dbReference type="SUPFAM" id="SSF46894">
    <property type="entry name" value="C-terminal effector domain of the bipartite response regulators"/>
    <property type="match status" value="1"/>
</dbReference>
<dbReference type="PROSITE" id="PS50043">
    <property type="entry name" value="HTH_LUXR_2"/>
    <property type="match status" value="1"/>
</dbReference>
<dbReference type="Gene3D" id="1.25.40.10">
    <property type="entry name" value="Tetratricopeptide repeat domain"/>
    <property type="match status" value="1"/>
</dbReference>
<dbReference type="PROSITE" id="PS00622">
    <property type="entry name" value="HTH_LUXR_1"/>
    <property type="match status" value="1"/>
</dbReference>
<keyword evidence="2" id="KW-0067">ATP-binding</keyword>
<evidence type="ECO:0000313" key="5">
    <source>
        <dbReference type="Proteomes" id="UP001524501"/>
    </source>
</evidence>
<dbReference type="InterPro" id="IPR036388">
    <property type="entry name" value="WH-like_DNA-bd_sf"/>
</dbReference>
<dbReference type="SUPFAM" id="SSF52540">
    <property type="entry name" value="P-loop containing nucleoside triphosphate hydrolases"/>
    <property type="match status" value="1"/>
</dbReference>
<dbReference type="Gene3D" id="1.10.10.10">
    <property type="entry name" value="Winged helix-like DNA-binding domain superfamily/Winged helix DNA-binding domain"/>
    <property type="match status" value="1"/>
</dbReference>
<dbReference type="PANTHER" id="PTHR16305">
    <property type="entry name" value="TESTICULAR SOLUBLE ADENYLYL CYCLASE"/>
    <property type="match status" value="1"/>
</dbReference>
<dbReference type="Pfam" id="PF00196">
    <property type="entry name" value="GerE"/>
    <property type="match status" value="1"/>
</dbReference>
<organism evidence="4 5">
    <name type="scientific">Rhodococcus tibetensis</name>
    <dbReference type="NCBI Taxonomy" id="2965064"/>
    <lineage>
        <taxon>Bacteria</taxon>
        <taxon>Bacillati</taxon>
        <taxon>Actinomycetota</taxon>
        <taxon>Actinomycetes</taxon>
        <taxon>Mycobacteriales</taxon>
        <taxon>Nocardiaceae</taxon>
        <taxon>Rhodococcus</taxon>
    </lineage>
</organism>
<dbReference type="RefSeq" id="WP_255973812.1">
    <property type="nucleotide sequence ID" value="NZ_JANFQF010000028.1"/>
</dbReference>